<feature type="compositionally biased region" description="Basic residues" evidence="15">
    <location>
        <begin position="826"/>
        <end position="845"/>
    </location>
</feature>
<dbReference type="PROSITE" id="PS50157">
    <property type="entry name" value="ZINC_FINGER_C2H2_2"/>
    <property type="match status" value="11"/>
</dbReference>
<feature type="compositionally biased region" description="Basic and acidic residues" evidence="15">
    <location>
        <begin position="846"/>
        <end position="896"/>
    </location>
</feature>
<dbReference type="SUPFAM" id="SSF57667">
    <property type="entry name" value="beta-beta-alpha zinc fingers"/>
    <property type="match status" value="5"/>
</dbReference>
<dbReference type="GO" id="GO:0006397">
    <property type="term" value="P:mRNA processing"/>
    <property type="evidence" value="ECO:0007669"/>
    <property type="project" value="UniProtKB-KW"/>
</dbReference>
<evidence type="ECO:0000256" key="9">
    <source>
        <dbReference type="ARBA" id="ARBA00023015"/>
    </source>
</evidence>
<evidence type="ECO:0000313" key="17">
    <source>
        <dbReference type="EMBL" id="KAH0811702.1"/>
    </source>
</evidence>
<evidence type="ECO:0000256" key="4">
    <source>
        <dbReference type="ARBA" id="ARBA00022723"/>
    </source>
</evidence>
<comment type="similarity">
    <text evidence="2">Belongs to the PRP38 family.</text>
</comment>
<dbReference type="InterPro" id="IPR013087">
    <property type="entry name" value="Znf_C2H2_type"/>
</dbReference>
<evidence type="ECO:0000256" key="14">
    <source>
        <dbReference type="SAM" id="Coils"/>
    </source>
</evidence>
<dbReference type="Proteomes" id="UP000719412">
    <property type="component" value="Unassembled WGS sequence"/>
</dbReference>
<evidence type="ECO:0000259" key="16">
    <source>
        <dbReference type="PROSITE" id="PS50157"/>
    </source>
</evidence>
<dbReference type="Gene3D" id="3.30.160.60">
    <property type="entry name" value="Classic Zinc Finger"/>
    <property type="match status" value="9"/>
</dbReference>
<name>A0A8J6L957_TENMO</name>
<feature type="domain" description="C2H2-type" evidence="16">
    <location>
        <begin position="313"/>
        <end position="340"/>
    </location>
</feature>
<evidence type="ECO:0000256" key="8">
    <source>
        <dbReference type="ARBA" id="ARBA00022833"/>
    </source>
</evidence>
<reference evidence="17" key="1">
    <citation type="journal article" date="2020" name="J Insects Food Feed">
        <title>The yellow mealworm (Tenebrio molitor) genome: a resource for the emerging insects as food and feed industry.</title>
        <authorList>
            <person name="Eriksson T."/>
            <person name="Andere A."/>
            <person name="Kelstrup H."/>
            <person name="Emery V."/>
            <person name="Picard C."/>
        </authorList>
    </citation>
    <scope>NUCLEOTIDE SEQUENCE</scope>
    <source>
        <strain evidence="17">Stoneville</strain>
        <tissue evidence="17">Whole head</tissue>
    </source>
</reference>
<evidence type="ECO:0000256" key="1">
    <source>
        <dbReference type="ARBA" id="ARBA00004123"/>
    </source>
</evidence>
<organism evidence="17 18">
    <name type="scientific">Tenebrio molitor</name>
    <name type="common">Yellow mealworm beetle</name>
    <dbReference type="NCBI Taxonomy" id="7067"/>
    <lineage>
        <taxon>Eukaryota</taxon>
        <taxon>Metazoa</taxon>
        <taxon>Ecdysozoa</taxon>
        <taxon>Arthropoda</taxon>
        <taxon>Hexapoda</taxon>
        <taxon>Insecta</taxon>
        <taxon>Pterygota</taxon>
        <taxon>Neoptera</taxon>
        <taxon>Endopterygota</taxon>
        <taxon>Coleoptera</taxon>
        <taxon>Polyphaga</taxon>
        <taxon>Cucujiformia</taxon>
        <taxon>Tenebrionidae</taxon>
        <taxon>Tenebrio</taxon>
    </lineage>
</organism>
<dbReference type="PANTHER" id="PTHR24379:SF121">
    <property type="entry name" value="C2H2-TYPE DOMAIN-CONTAINING PROTEIN"/>
    <property type="match status" value="1"/>
</dbReference>
<keyword evidence="7 13" id="KW-0863">Zinc-finger</keyword>
<keyword evidence="10" id="KW-0804">Transcription</keyword>
<feature type="domain" description="C2H2-type" evidence="16">
    <location>
        <begin position="200"/>
        <end position="228"/>
    </location>
</feature>
<dbReference type="FunFam" id="3.30.160.60:FF:001289">
    <property type="entry name" value="Zinc finger protein 574"/>
    <property type="match status" value="1"/>
</dbReference>
<feature type="region of interest" description="Disordered" evidence="15">
    <location>
        <begin position="83"/>
        <end position="113"/>
    </location>
</feature>
<keyword evidence="6" id="KW-0677">Repeat</keyword>
<feature type="domain" description="C2H2-type" evidence="16">
    <location>
        <begin position="257"/>
        <end position="284"/>
    </location>
</feature>
<evidence type="ECO:0000256" key="5">
    <source>
        <dbReference type="ARBA" id="ARBA00022728"/>
    </source>
</evidence>
<evidence type="ECO:0000256" key="13">
    <source>
        <dbReference type="PROSITE-ProRule" id="PRU00042"/>
    </source>
</evidence>
<dbReference type="SMART" id="SM00355">
    <property type="entry name" value="ZnF_C2H2"/>
    <property type="match status" value="11"/>
</dbReference>
<feature type="compositionally biased region" description="Basic and acidic residues" evidence="15">
    <location>
        <begin position="807"/>
        <end position="825"/>
    </location>
</feature>
<proteinExistence type="inferred from homology"/>
<evidence type="ECO:0000256" key="10">
    <source>
        <dbReference type="ARBA" id="ARBA00023163"/>
    </source>
</evidence>
<protein>
    <recommendedName>
        <fullName evidence="16">C2H2-type domain-containing protein</fullName>
    </recommendedName>
</protein>
<dbReference type="Pfam" id="PF00096">
    <property type="entry name" value="zf-C2H2"/>
    <property type="match status" value="11"/>
</dbReference>
<evidence type="ECO:0000256" key="7">
    <source>
        <dbReference type="ARBA" id="ARBA00022771"/>
    </source>
</evidence>
<evidence type="ECO:0000256" key="15">
    <source>
        <dbReference type="SAM" id="MobiDB-lite"/>
    </source>
</evidence>
<dbReference type="InterPro" id="IPR036236">
    <property type="entry name" value="Znf_C2H2_sf"/>
</dbReference>
<dbReference type="GO" id="GO:0008270">
    <property type="term" value="F:zinc ion binding"/>
    <property type="evidence" value="ECO:0007669"/>
    <property type="project" value="UniProtKB-KW"/>
</dbReference>
<feature type="domain" description="C2H2-type" evidence="16">
    <location>
        <begin position="398"/>
        <end position="425"/>
    </location>
</feature>
<dbReference type="GO" id="GO:0005681">
    <property type="term" value="C:spliceosomal complex"/>
    <property type="evidence" value="ECO:0007669"/>
    <property type="project" value="UniProtKB-KW"/>
</dbReference>
<keyword evidence="8" id="KW-0862">Zinc</keyword>
<dbReference type="FunFam" id="3.30.160.60:FF:001325">
    <property type="entry name" value="zinc finger protein 200"/>
    <property type="match status" value="1"/>
</dbReference>
<feature type="domain" description="C2H2-type" evidence="16">
    <location>
        <begin position="426"/>
        <end position="453"/>
    </location>
</feature>
<keyword evidence="4" id="KW-0479">Metal-binding</keyword>
<dbReference type="Pfam" id="PF03371">
    <property type="entry name" value="PRP38"/>
    <property type="match status" value="1"/>
</dbReference>
<accession>A0A8J6L957</accession>
<keyword evidence="12" id="KW-0539">Nucleus</keyword>
<keyword evidence="18" id="KW-1185">Reference proteome</keyword>
<sequence length="896" mass="105672">MDESLTIKNEISPQKTEETVVLQNISMENEEIPIVFGEYIENNSDGNLHINSVQEDVIHTYIIEEGDYNNIEYEEATVVEEKVVTEDETSNAKEDEGEEHLSSAEVEESNSMDYEEEYIDEVEEAEDDPDDQPDYIDPQEFEGGDYECDLCQRKFKTTAGLKRHITVNHAEEEDLKDPLTFQLCPCCGEPVDSAHTIGDFKCEKCDKLFVQQNSLDRHYSIEHCEDNNYKCAECRKDFKQKEQLIEHMKVHPLSKCIKCPDCSREFTRKYHLDRHIAQTGWEKPYPCDLCPKRFPSSGAMKKHRRMHTGERPYACKECHNRFAAKETLNRHMRTHTGEKPHSCQFCGKSFIQASQLRAHIFHHTGENAYTCPHCNRAFNRKLRLTTHIKYMHEGAEPMTCTECDKTFFRKEDLARHFLSHTGERPFECDVCHKSFAVKSSLKIHQLTHRKEPPCSCDTCGRAFIRQDCLMRHMRARHRDVLEDIMASAEKKRLQQQLLNAATEAVAKNQGSLTENMVWNELTLTESIKELLTILVDEACLQDFGFPDAPVDKILDSVIKRCGHKPASEEDFDYIGRMRENAKLLFTVVIDDEAVKSLLNNQTVDEVILHVLRTVKDAKSIHGTNPQYLVEKIIRSRIYDSKYWKEECFALTAELLVDKAMELRFVGGVFGGNIKPTPFLCLTLKMLQIQPEKDIVVEFIKNEEFKYVRALGAFYMRLTGSSLDCYKYLEPLYNDNRKLRRQNRQATFEIVHMDEFIDELLREERVCDVILPRVQKRHVLEESNEIEAKVSALEDDLDEEIELEEDNKYQLVEEKPKEKKERERKRERSRSRERHRSRSKERHKKEKERERDRDKERDKERERERRDREKERTREKDREKERDRKDKDRKRDRDRYH</sequence>
<dbReference type="GO" id="GO:0006357">
    <property type="term" value="P:regulation of transcription by RNA polymerase II"/>
    <property type="evidence" value="ECO:0007669"/>
    <property type="project" value="UniProtKB-ARBA"/>
</dbReference>
<feature type="region of interest" description="Disordered" evidence="15">
    <location>
        <begin position="807"/>
        <end position="896"/>
    </location>
</feature>
<keyword evidence="9" id="KW-0805">Transcription regulation</keyword>
<evidence type="ECO:0000313" key="18">
    <source>
        <dbReference type="Proteomes" id="UP000719412"/>
    </source>
</evidence>
<feature type="domain" description="C2H2-type" evidence="16">
    <location>
        <begin position="454"/>
        <end position="477"/>
    </location>
</feature>
<keyword evidence="5" id="KW-0747">Spliceosome</keyword>
<comment type="caution">
    <text evidence="17">The sequence shown here is derived from an EMBL/GenBank/DDBJ whole genome shotgun (WGS) entry which is preliminary data.</text>
</comment>
<dbReference type="FunFam" id="3.30.160.60:FF:000512">
    <property type="entry name" value="zinc finger protein 197 isoform X1"/>
    <property type="match status" value="1"/>
</dbReference>
<evidence type="ECO:0000256" key="11">
    <source>
        <dbReference type="ARBA" id="ARBA00023187"/>
    </source>
</evidence>
<dbReference type="AlphaFoldDB" id="A0A8J6L957"/>
<evidence type="ECO:0000256" key="2">
    <source>
        <dbReference type="ARBA" id="ARBA00006164"/>
    </source>
</evidence>
<comment type="subcellular location">
    <subcellularLocation>
        <location evidence="1">Nucleus</location>
    </subcellularLocation>
</comment>
<dbReference type="GO" id="GO:0008380">
    <property type="term" value="P:RNA splicing"/>
    <property type="evidence" value="ECO:0007669"/>
    <property type="project" value="UniProtKB-KW"/>
</dbReference>
<feature type="domain" description="C2H2-type" evidence="16">
    <location>
        <begin position="229"/>
        <end position="256"/>
    </location>
</feature>
<evidence type="ECO:0000256" key="6">
    <source>
        <dbReference type="ARBA" id="ARBA00022737"/>
    </source>
</evidence>
<feature type="compositionally biased region" description="Basic and acidic residues" evidence="15">
    <location>
        <begin position="83"/>
        <end position="102"/>
    </location>
</feature>
<gene>
    <name evidence="17" type="ORF">GEV33_011091</name>
</gene>
<feature type="domain" description="C2H2-type" evidence="16">
    <location>
        <begin position="369"/>
        <end position="397"/>
    </location>
</feature>
<feature type="domain" description="C2H2-type" evidence="16">
    <location>
        <begin position="285"/>
        <end position="312"/>
    </location>
</feature>
<dbReference type="FunFam" id="3.30.160.60:FF:002343">
    <property type="entry name" value="Zinc finger protein 33A"/>
    <property type="match status" value="1"/>
</dbReference>
<dbReference type="FunFam" id="3.30.160.60:FF:000340">
    <property type="entry name" value="zinc finger protein 473 isoform X1"/>
    <property type="match status" value="1"/>
</dbReference>
<keyword evidence="3" id="KW-0507">mRNA processing</keyword>
<evidence type="ECO:0000256" key="3">
    <source>
        <dbReference type="ARBA" id="ARBA00022664"/>
    </source>
</evidence>
<evidence type="ECO:0000256" key="12">
    <source>
        <dbReference type="ARBA" id="ARBA00023242"/>
    </source>
</evidence>
<feature type="coiled-coil region" evidence="14">
    <location>
        <begin position="775"/>
        <end position="802"/>
    </location>
</feature>
<dbReference type="PROSITE" id="PS00028">
    <property type="entry name" value="ZINC_FINGER_C2H2_1"/>
    <property type="match status" value="10"/>
</dbReference>
<keyword evidence="11" id="KW-0508">mRNA splicing</keyword>
<feature type="domain" description="C2H2-type" evidence="16">
    <location>
        <begin position="146"/>
        <end position="174"/>
    </location>
</feature>
<reference evidence="17" key="2">
    <citation type="submission" date="2021-08" db="EMBL/GenBank/DDBJ databases">
        <authorList>
            <person name="Eriksson T."/>
        </authorList>
    </citation>
    <scope>NUCLEOTIDE SEQUENCE</scope>
    <source>
        <strain evidence="17">Stoneville</strain>
        <tissue evidence="17">Whole head</tissue>
    </source>
</reference>
<feature type="domain" description="C2H2-type" evidence="16">
    <location>
        <begin position="341"/>
        <end position="368"/>
    </location>
</feature>
<dbReference type="EMBL" id="JABDTM020026628">
    <property type="protein sequence ID" value="KAH0811702.1"/>
    <property type="molecule type" value="Genomic_DNA"/>
</dbReference>
<dbReference type="PANTHER" id="PTHR24379">
    <property type="entry name" value="KRAB AND ZINC FINGER DOMAIN-CONTAINING"/>
    <property type="match status" value="1"/>
</dbReference>
<dbReference type="InterPro" id="IPR005037">
    <property type="entry name" value="PRP38"/>
</dbReference>
<keyword evidence="14" id="KW-0175">Coiled coil</keyword>